<comment type="caution">
    <text evidence="2">The sequence shown here is derived from an EMBL/GenBank/DDBJ whole genome shotgun (WGS) entry which is preliminary data.</text>
</comment>
<protein>
    <recommendedName>
        <fullName evidence="4">Stage II sporulation protein M</fullName>
    </recommendedName>
</protein>
<reference evidence="2 3" key="1">
    <citation type="submission" date="2023-10" db="EMBL/GenBank/DDBJ databases">
        <title>Virgibacillus soli CC-YMP-6 genome.</title>
        <authorList>
            <person name="Miliotis G."/>
            <person name="Sengupta P."/>
            <person name="Hameed A."/>
            <person name="Chuvochina M."/>
            <person name="Mcdonagh F."/>
            <person name="Simpson A.C."/>
            <person name="Singh N.K."/>
            <person name="Rekha P.D."/>
            <person name="Raman K."/>
            <person name="Hugenholtz P."/>
            <person name="Venkateswaran K."/>
        </authorList>
    </citation>
    <scope>NUCLEOTIDE SEQUENCE [LARGE SCALE GENOMIC DNA]</scope>
    <source>
        <strain evidence="2 3">CC-YMP-6</strain>
    </source>
</reference>
<evidence type="ECO:0008006" key="4">
    <source>
        <dbReference type="Google" id="ProtNLM"/>
    </source>
</evidence>
<name>A0ABU5CRC9_9BACI</name>
<gene>
    <name evidence="2" type="ORF">RWD45_10425</name>
</gene>
<dbReference type="PANTHER" id="PTHR35337">
    <property type="entry name" value="SLR1478 PROTEIN"/>
    <property type="match status" value="1"/>
</dbReference>
<sequence length="155" mass="18175">MNIKQFIKQHKDNWQQLDAAIQHLHTRKHQVTSQDIDRFYRLYQKTAQNLSYAQTYFPQEEMTVYLNTLVAKAHNMLYKDQVSSGKQIKQFFTVTFIQLLWDQYKAVIIAMGLFLLGAAGSFLAVLSNPIIFMLFYQVKSQQKLIPNDLIQILGR</sequence>
<accession>A0ABU5CRC9</accession>
<evidence type="ECO:0000313" key="2">
    <source>
        <dbReference type="EMBL" id="MDY0408886.1"/>
    </source>
</evidence>
<keyword evidence="1" id="KW-0812">Transmembrane</keyword>
<organism evidence="2 3">
    <name type="scientific">Paracerasibacillus soli</name>
    <dbReference type="NCBI Taxonomy" id="480284"/>
    <lineage>
        <taxon>Bacteria</taxon>
        <taxon>Bacillati</taxon>
        <taxon>Bacillota</taxon>
        <taxon>Bacilli</taxon>
        <taxon>Bacillales</taxon>
        <taxon>Bacillaceae</taxon>
        <taxon>Paracerasibacillus</taxon>
    </lineage>
</organism>
<evidence type="ECO:0000256" key="1">
    <source>
        <dbReference type="SAM" id="Phobius"/>
    </source>
</evidence>
<evidence type="ECO:0000313" key="3">
    <source>
        <dbReference type="Proteomes" id="UP001275315"/>
    </source>
</evidence>
<keyword evidence="3" id="KW-1185">Reference proteome</keyword>
<dbReference type="PANTHER" id="PTHR35337:SF1">
    <property type="entry name" value="SLR1478 PROTEIN"/>
    <property type="match status" value="1"/>
</dbReference>
<dbReference type="EMBL" id="JAWDIQ010000001">
    <property type="protein sequence ID" value="MDY0408886.1"/>
    <property type="molecule type" value="Genomic_DNA"/>
</dbReference>
<keyword evidence="1" id="KW-1133">Transmembrane helix</keyword>
<proteinExistence type="predicted"/>
<keyword evidence="1" id="KW-0472">Membrane</keyword>
<feature type="transmembrane region" description="Helical" evidence="1">
    <location>
        <begin position="106"/>
        <end position="136"/>
    </location>
</feature>
<dbReference type="Proteomes" id="UP001275315">
    <property type="component" value="Unassembled WGS sequence"/>
</dbReference>
<dbReference type="RefSeq" id="WP_320379588.1">
    <property type="nucleotide sequence ID" value="NZ_JAWDIQ010000001.1"/>
</dbReference>